<accession>A0A645II06</accession>
<proteinExistence type="predicted"/>
<feature type="domain" description="HTH marR-type" evidence="4">
    <location>
        <begin position="4"/>
        <end position="136"/>
    </location>
</feature>
<keyword evidence="1" id="KW-0805">Transcription regulation</keyword>
<dbReference type="GO" id="GO:0003700">
    <property type="term" value="F:DNA-binding transcription factor activity"/>
    <property type="evidence" value="ECO:0007669"/>
    <property type="project" value="InterPro"/>
</dbReference>
<dbReference type="SUPFAM" id="SSF46785">
    <property type="entry name" value="Winged helix' DNA-binding domain"/>
    <property type="match status" value="1"/>
</dbReference>
<evidence type="ECO:0000313" key="5">
    <source>
        <dbReference type="EMBL" id="MPN50109.1"/>
    </source>
</evidence>
<dbReference type="SMART" id="SM00347">
    <property type="entry name" value="HTH_MARR"/>
    <property type="match status" value="1"/>
</dbReference>
<dbReference type="PANTHER" id="PTHR42756">
    <property type="entry name" value="TRANSCRIPTIONAL REGULATOR, MARR"/>
    <property type="match status" value="1"/>
</dbReference>
<dbReference type="AlphaFoldDB" id="A0A645II06"/>
<gene>
    <name evidence="5" type="ORF">SDC9_197735</name>
</gene>
<dbReference type="InterPro" id="IPR000835">
    <property type="entry name" value="HTH_MarR-typ"/>
</dbReference>
<dbReference type="GO" id="GO:0003677">
    <property type="term" value="F:DNA binding"/>
    <property type="evidence" value="ECO:0007669"/>
    <property type="project" value="UniProtKB-KW"/>
</dbReference>
<comment type="caution">
    <text evidence="5">The sequence shown here is derived from an EMBL/GenBank/DDBJ whole genome shotgun (WGS) entry which is preliminary data.</text>
</comment>
<sequence>MATVRDLGGLLFLVSKAHHKKARQTFDEIGLFRGQPPVLFEVAAHEGMTQNELAARLEVTPATMTNLLRRIEEAGLISRCRDEQDQRSSRVHLTDLGREKLAQSESLLDRMDETAFAGFSESEQDTFYRFLERVHTNLVNSLED</sequence>
<dbReference type="InterPro" id="IPR036388">
    <property type="entry name" value="WH-like_DNA-bd_sf"/>
</dbReference>
<evidence type="ECO:0000259" key="4">
    <source>
        <dbReference type="PROSITE" id="PS50995"/>
    </source>
</evidence>
<evidence type="ECO:0000256" key="3">
    <source>
        <dbReference type="ARBA" id="ARBA00023163"/>
    </source>
</evidence>
<protein>
    <submittedName>
        <fullName evidence="5">Putative HTH-type transcriptional regulator</fullName>
    </submittedName>
</protein>
<dbReference type="Gene3D" id="1.10.10.10">
    <property type="entry name" value="Winged helix-like DNA-binding domain superfamily/Winged helix DNA-binding domain"/>
    <property type="match status" value="1"/>
</dbReference>
<evidence type="ECO:0000256" key="2">
    <source>
        <dbReference type="ARBA" id="ARBA00023125"/>
    </source>
</evidence>
<dbReference type="PANTHER" id="PTHR42756:SF1">
    <property type="entry name" value="TRANSCRIPTIONAL REPRESSOR OF EMRAB OPERON"/>
    <property type="match status" value="1"/>
</dbReference>
<name>A0A645II06_9ZZZZ</name>
<dbReference type="PRINTS" id="PR00598">
    <property type="entry name" value="HTHMARR"/>
</dbReference>
<reference evidence="5" key="1">
    <citation type="submission" date="2019-08" db="EMBL/GenBank/DDBJ databases">
        <authorList>
            <person name="Kucharzyk K."/>
            <person name="Murdoch R.W."/>
            <person name="Higgins S."/>
            <person name="Loffler F."/>
        </authorList>
    </citation>
    <scope>NUCLEOTIDE SEQUENCE</scope>
</reference>
<organism evidence="5">
    <name type="scientific">bioreactor metagenome</name>
    <dbReference type="NCBI Taxonomy" id="1076179"/>
    <lineage>
        <taxon>unclassified sequences</taxon>
        <taxon>metagenomes</taxon>
        <taxon>ecological metagenomes</taxon>
    </lineage>
</organism>
<dbReference type="EMBL" id="VSSQ01113969">
    <property type="protein sequence ID" value="MPN50109.1"/>
    <property type="molecule type" value="Genomic_DNA"/>
</dbReference>
<dbReference type="PROSITE" id="PS50995">
    <property type="entry name" value="HTH_MARR_2"/>
    <property type="match status" value="1"/>
</dbReference>
<dbReference type="Pfam" id="PF12802">
    <property type="entry name" value="MarR_2"/>
    <property type="match status" value="1"/>
</dbReference>
<keyword evidence="3" id="KW-0804">Transcription</keyword>
<dbReference type="InterPro" id="IPR036390">
    <property type="entry name" value="WH_DNA-bd_sf"/>
</dbReference>
<evidence type="ECO:0000256" key="1">
    <source>
        <dbReference type="ARBA" id="ARBA00023015"/>
    </source>
</evidence>
<keyword evidence="2" id="KW-0238">DNA-binding</keyword>